<evidence type="ECO:0000313" key="2">
    <source>
        <dbReference type="EMBL" id="ERT59335.1"/>
    </source>
</evidence>
<feature type="compositionally biased region" description="Basic and acidic residues" evidence="1">
    <location>
        <begin position="21"/>
        <end position="31"/>
    </location>
</feature>
<accession>U7UJ24</accession>
<evidence type="ECO:0000256" key="1">
    <source>
        <dbReference type="SAM" id="MobiDB-lite"/>
    </source>
</evidence>
<comment type="caution">
    <text evidence="2">The sequence shown here is derived from an EMBL/GenBank/DDBJ whole genome shotgun (WGS) entry which is preliminary data.</text>
</comment>
<dbReference type="STRING" id="1111454.HMPREF1250_0187"/>
<keyword evidence="3" id="KW-1185">Reference proteome</keyword>
<dbReference type="PATRIC" id="fig|1111454.3.peg.1264"/>
<feature type="region of interest" description="Disordered" evidence="1">
    <location>
        <begin position="1"/>
        <end position="31"/>
    </location>
</feature>
<dbReference type="AlphaFoldDB" id="U7UJ24"/>
<proteinExistence type="predicted"/>
<organism evidence="2 3">
    <name type="scientific">Megasphaera vaginalis</name>
    <name type="common">ex Srinivasan et al. 2021</name>
    <dbReference type="NCBI Taxonomy" id="1111454"/>
    <lineage>
        <taxon>Bacteria</taxon>
        <taxon>Bacillati</taxon>
        <taxon>Bacillota</taxon>
        <taxon>Negativicutes</taxon>
        <taxon>Veillonellales</taxon>
        <taxon>Veillonellaceae</taxon>
        <taxon>Megasphaera</taxon>
    </lineage>
</organism>
<protein>
    <submittedName>
        <fullName evidence="2">Uncharacterized protein</fullName>
    </submittedName>
</protein>
<sequence>MNEQNKSVEWKSEQPNPFLKQNEKNVKEYEENSKKLIELIRK</sequence>
<dbReference type="EMBL" id="AWXA01000036">
    <property type="protein sequence ID" value="ERT59335.1"/>
    <property type="molecule type" value="Genomic_DNA"/>
</dbReference>
<dbReference type="RefSeq" id="WP_023053741.1">
    <property type="nucleotide sequence ID" value="NZ_AWXA01000036.1"/>
</dbReference>
<name>U7UJ24_9FIRM</name>
<evidence type="ECO:0000313" key="3">
    <source>
        <dbReference type="Proteomes" id="UP000017090"/>
    </source>
</evidence>
<feature type="compositionally biased region" description="Basic and acidic residues" evidence="1">
    <location>
        <begin position="1"/>
        <end position="12"/>
    </location>
</feature>
<dbReference type="Proteomes" id="UP000017090">
    <property type="component" value="Unassembled WGS sequence"/>
</dbReference>
<reference evidence="2 3" key="1">
    <citation type="submission" date="2013-09" db="EMBL/GenBank/DDBJ databases">
        <authorList>
            <person name="Durkin A.S."/>
            <person name="Haft D.R."/>
            <person name="McCorrison J."/>
            <person name="Torralba M."/>
            <person name="Gillis M."/>
            <person name="Haft D.H."/>
            <person name="Methe B."/>
            <person name="Sutton G."/>
            <person name="Nelson K.E."/>
        </authorList>
    </citation>
    <scope>NUCLEOTIDE SEQUENCE [LARGE SCALE GENOMIC DNA]</scope>
    <source>
        <strain evidence="2 3">BV3C16-1</strain>
    </source>
</reference>
<gene>
    <name evidence="2" type="ORF">HMPREF1250_0187</name>
</gene>